<feature type="transmembrane region" description="Helical" evidence="1">
    <location>
        <begin position="340"/>
        <end position="360"/>
    </location>
</feature>
<dbReference type="EMBL" id="FLUL01000001">
    <property type="protein sequence ID" value="SBV96825.1"/>
    <property type="molecule type" value="Genomic_DNA"/>
</dbReference>
<proteinExistence type="predicted"/>
<dbReference type="InterPro" id="IPR045726">
    <property type="entry name" value="DUF6080"/>
</dbReference>
<feature type="transmembrane region" description="Helical" evidence="1">
    <location>
        <begin position="162"/>
        <end position="181"/>
    </location>
</feature>
<feature type="transmembrane region" description="Helical" evidence="1">
    <location>
        <begin position="396"/>
        <end position="415"/>
    </location>
</feature>
<dbReference type="RefSeq" id="WP_296948132.1">
    <property type="nucleotide sequence ID" value="NZ_LT599021.1"/>
</dbReference>
<keyword evidence="1" id="KW-0472">Membrane</keyword>
<feature type="transmembrane region" description="Helical" evidence="1">
    <location>
        <begin position="28"/>
        <end position="46"/>
    </location>
</feature>
<dbReference type="Pfam" id="PF19558">
    <property type="entry name" value="DUF6080"/>
    <property type="match status" value="2"/>
</dbReference>
<feature type="transmembrane region" description="Helical" evidence="1">
    <location>
        <begin position="366"/>
        <end position="384"/>
    </location>
</feature>
<accession>A0A212JC51</accession>
<feature type="transmembrane region" description="Helical" evidence="1">
    <location>
        <begin position="193"/>
        <end position="217"/>
    </location>
</feature>
<keyword evidence="1" id="KW-1133">Transmembrane helix</keyword>
<feature type="transmembrane region" description="Helical" evidence="1">
    <location>
        <begin position="107"/>
        <end position="126"/>
    </location>
</feature>
<organism evidence="2">
    <name type="scientific">uncultured Dysgonomonas sp</name>
    <dbReference type="NCBI Taxonomy" id="206096"/>
    <lineage>
        <taxon>Bacteria</taxon>
        <taxon>Pseudomonadati</taxon>
        <taxon>Bacteroidota</taxon>
        <taxon>Bacteroidia</taxon>
        <taxon>Bacteroidales</taxon>
        <taxon>Dysgonomonadaceae</taxon>
        <taxon>Dysgonomonas</taxon>
        <taxon>environmental samples</taxon>
    </lineage>
</organism>
<feature type="transmembrane region" description="Helical" evidence="1">
    <location>
        <begin position="82"/>
        <end position="101"/>
    </location>
</feature>
<feature type="transmembrane region" description="Helical" evidence="1">
    <location>
        <begin position="271"/>
        <end position="295"/>
    </location>
</feature>
<evidence type="ECO:0000313" key="2">
    <source>
        <dbReference type="EMBL" id="SBV96825.1"/>
    </source>
</evidence>
<keyword evidence="1" id="KW-0812">Transmembrane</keyword>
<dbReference type="AlphaFoldDB" id="A0A212JC51"/>
<feature type="transmembrane region" description="Helical" evidence="1">
    <location>
        <begin position="138"/>
        <end position="156"/>
    </location>
</feature>
<gene>
    <name evidence="2" type="ORF">KL86DYS2_11163</name>
</gene>
<evidence type="ECO:0008006" key="3">
    <source>
        <dbReference type="Google" id="ProtNLM"/>
    </source>
</evidence>
<sequence>MNKSIRFKISDFKFLSKALLPQKKEEKLLFLILLLIYLSYSIYIALSTSVIDNMSYETDIYFSYDNPLILKLGRTQISGHPLLMLFYYPFVLIGNGLAYLVTFKAKTLLFVLLSSSMISMSSVYIFRYLREIIEIKRSVAYLITLFFAFFSTNLLLSFTPESFTLSAIFLAFNVYYNSSYIKKQKSPPFLSNIVLADFILGGITLTNVAKGIVPVLFFKEKKISILKKVVLLGVIFLAILSIVQVISIVFLSKNFFESIFIHRESFTNSALGGSSLFQMVFTHFFGSPIFFPPMMNYTAYNSTMQYIIEGNYSYWWQYTFVTLILATIVASLVKNYKSPFLQMIFLLFLIDIIIHCVMKFGINQPFIYGAHWVYCIPLLIGWLYDKLKEKQAKAFVVFLICMFVGLIINNLYHLTDFINMAQSLYPTE</sequence>
<name>A0A212JC51_9BACT</name>
<feature type="transmembrane region" description="Helical" evidence="1">
    <location>
        <begin position="229"/>
        <end position="251"/>
    </location>
</feature>
<feature type="transmembrane region" description="Helical" evidence="1">
    <location>
        <begin position="315"/>
        <end position="333"/>
    </location>
</feature>
<evidence type="ECO:0000256" key="1">
    <source>
        <dbReference type="SAM" id="Phobius"/>
    </source>
</evidence>
<protein>
    <recommendedName>
        <fullName evidence="3">Glycosyltransferase RgtA/B/C/D-like domain-containing protein</fullName>
    </recommendedName>
</protein>
<reference evidence="2" key="1">
    <citation type="submission" date="2016-04" db="EMBL/GenBank/DDBJ databases">
        <authorList>
            <person name="Evans L.H."/>
            <person name="Alamgir A."/>
            <person name="Owens N."/>
            <person name="Weber N.D."/>
            <person name="Virtaneva K."/>
            <person name="Barbian K."/>
            <person name="Babar A."/>
            <person name="Rosenke K."/>
        </authorList>
    </citation>
    <scope>NUCLEOTIDE SEQUENCE</scope>
    <source>
        <strain evidence="2">86-2</strain>
    </source>
</reference>